<dbReference type="OrthoDB" id="276604at2"/>
<feature type="region of interest" description="Disordered" evidence="4">
    <location>
        <begin position="257"/>
        <end position="287"/>
    </location>
</feature>
<keyword evidence="3 6" id="KW-0808">Transferase</keyword>
<dbReference type="Pfam" id="PF00535">
    <property type="entry name" value="Glycos_transf_2"/>
    <property type="match status" value="1"/>
</dbReference>
<dbReference type="Gene3D" id="3.90.550.10">
    <property type="entry name" value="Spore Coat Polysaccharide Biosynthesis Protein SpsA, Chain A"/>
    <property type="match status" value="1"/>
</dbReference>
<reference evidence="6 7" key="1">
    <citation type="submission" date="2019-11" db="EMBL/GenBank/DDBJ databases">
        <title>Caenimonas koreensis gen. nov., sp. nov., isolated from activated sludge.</title>
        <authorList>
            <person name="Seung H.R."/>
        </authorList>
    </citation>
    <scope>NUCLEOTIDE SEQUENCE [LARGE SCALE GENOMIC DNA]</scope>
    <source>
        <strain evidence="6 7">EMB320</strain>
    </source>
</reference>
<feature type="region of interest" description="Disordered" evidence="4">
    <location>
        <begin position="145"/>
        <end position="177"/>
    </location>
</feature>
<keyword evidence="2" id="KW-0328">Glycosyltransferase</keyword>
<comment type="similarity">
    <text evidence="1">Belongs to the glycosyltransferase 2 family.</text>
</comment>
<protein>
    <submittedName>
        <fullName evidence="6">Glycosyltransferase</fullName>
    </submittedName>
</protein>
<sequence length="339" mass="36498">MAASRRQQPPSSCVSRVPSHMPEVSVVMSVYNGEAALPSTLSSLLQQTGCDFEIIAINDGSTDQSGQVLDAWAAENPRLRVFHQPNQGLTRALIRGCNEASGEFIARQDVGDASRPGRLAAQARLLRSDPSLVFAGCRYALVGPGNEPLTDGEPPQGATTDSGLRNQDGSAVASPHHGTAMFRKSAYAAAGGYRPEFYYAQDVDLWSRLIDQGDFGQVPEVLYQVKFDLDSITASHRAEQQSLRALVAHARALRSQGRSDAPVLAQAQRIRPGGSSPVPPAPRRDSRPAANYFVGSCLASRGDPRAKSYLTQTVRAKPLHIKAWFKLAKLALSPSKRAL</sequence>
<dbReference type="Proteomes" id="UP000487350">
    <property type="component" value="Unassembled WGS sequence"/>
</dbReference>
<proteinExistence type="inferred from homology"/>
<evidence type="ECO:0000256" key="4">
    <source>
        <dbReference type="SAM" id="MobiDB-lite"/>
    </source>
</evidence>
<evidence type="ECO:0000256" key="1">
    <source>
        <dbReference type="ARBA" id="ARBA00006739"/>
    </source>
</evidence>
<dbReference type="GO" id="GO:0016757">
    <property type="term" value="F:glycosyltransferase activity"/>
    <property type="evidence" value="ECO:0007669"/>
    <property type="project" value="UniProtKB-KW"/>
</dbReference>
<dbReference type="EMBL" id="WJBU01000005">
    <property type="protein sequence ID" value="MRD46839.1"/>
    <property type="molecule type" value="Genomic_DNA"/>
</dbReference>
<dbReference type="CDD" id="cd00761">
    <property type="entry name" value="Glyco_tranf_GTA_type"/>
    <property type="match status" value="1"/>
</dbReference>
<evidence type="ECO:0000256" key="3">
    <source>
        <dbReference type="ARBA" id="ARBA00022679"/>
    </source>
</evidence>
<feature type="domain" description="Glycosyltransferase 2-like" evidence="5">
    <location>
        <begin position="25"/>
        <end position="187"/>
    </location>
</feature>
<accession>A0A844B5A3</accession>
<evidence type="ECO:0000313" key="6">
    <source>
        <dbReference type="EMBL" id="MRD46839.1"/>
    </source>
</evidence>
<gene>
    <name evidence="6" type="ORF">GHT07_06100</name>
</gene>
<dbReference type="PANTHER" id="PTHR43685">
    <property type="entry name" value="GLYCOSYLTRANSFERASE"/>
    <property type="match status" value="1"/>
</dbReference>
<dbReference type="InterPro" id="IPR029044">
    <property type="entry name" value="Nucleotide-diphossugar_trans"/>
</dbReference>
<dbReference type="PANTHER" id="PTHR43685:SF5">
    <property type="entry name" value="GLYCOSYLTRANSFERASE EPSE-RELATED"/>
    <property type="match status" value="1"/>
</dbReference>
<dbReference type="InterPro" id="IPR001173">
    <property type="entry name" value="Glyco_trans_2-like"/>
</dbReference>
<comment type="caution">
    <text evidence="6">The sequence shown here is derived from an EMBL/GenBank/DDBJ whole genome shotgun (WGS) entry which is preliminary data.</text>
</comment>
<evidence type="ECO:0000259" key="5">
    <source>
        <dbReference type="Pfam" id="PF00535"/>
    </source>
</evidence>
<feature type="compositionally biased region" description="Polar residues" evidence="4">
    <location>
        <begin position="157"/>
        <end position="169"/>
    </location>
</feature>
<organism evidence="6 7">
    <name type="scientific">Caenimonas koreensis DSM 17982</name>
    <dbReference type="NCBI Taxonomy" id="1121255"/>
    <lineage>
        <taxon>Bacteria</taxon>
        <taxon>Pseudomonadati</taxon>
        <taxon>Pseudomonadota</taxon>
        <taxon>Betaproteobacteria</taxon>
        <taxon>Burkholderiales</taxon>
        <taxon>Comamonadaceae</taxon>
        <taxon>Caenimonas</taxon>
    </lineage>
</organism>
<keyword evidence="7" id="KW-1185">Reference proteome</keyword>
<dbReference type="InterPro" id="IPR050834">
    <property type="entry name" value="Glycosyltransf_2"/>
</dbReference>
<evidence type="ECO:0000313" key="7">
    <source>
        <dbReference type="Proteomes" id="UP000487350"/>
    </source>
</evidence>
<dbReference type="SUPFAM" id="SSF53448">
    <property type="entry name" value="Nucleotide-diphospho-sugar transferases"/>
    <property type="match status" value="1"/>
</dbReference>
<dbReference type="AlphaFoldDB" id="A0A844B5A3"/>
<evidence type="ECO:0000256" key="2">
    <source>
        <dbReference type="ARBA" id="ARBA00022676"/>
    </source>
</evidence>
<name>A0A844B5A3_9BURK</name>